<keyword evidence="4 7" id="KW-1133">Transmembrane helix</keyword>
<dbReference type="InterPro" id="IPR004254">
    <property type="entry name" value="AdipoR/HlyIII-related"/>
</dbReference>
<accession>A0A0C9T4R0</accession>
<dbReference type="OrthoDB" id="529367at2759"/>
<feature type="transmembrane region" description="Helical" evidence="7">
    <location>
        <begin position="175"/>
        <end position="196"/>
    </location>
</feature>
<feature type="transmembrane region" description="Helical" evidence="7">
    <location>
        <begin position="80"/>
        <end position="103"/>
    </location>
</feature>
<feature type="transmembrane region" description="Helical" evidence="7">
    <location>
        <begin position="247"/>
        <end position="269"/>
    </location>
</feature>
<evidence type="ECO:0000256" key="1">
    <source>
        <dbReference type="ARBA" id="ARBA00004141"/>
    </source>
</evidence>
<keyword evidence="3 7" id="KW-0812">Transmembrane</keyword>
<dbReference type="PANTHER" id="PTHR20855">
    <property type="entry name" value="ADIPOR/PROGESTIN RECEPTOR-RELATED"/>
    <property type="match status" value="1"/>
</dbReference>
<evidence type="ECO:0000256" key="7">
    <source>
        <dbReference type="SAM" id="Phobius"/>
    </source>
</evidence>
<feature type="binding site" evidence="6">
    <location>
        <position position="249"/>
    </location>
    <ligand>
        <name>Zn(2+)</name>
        <dbReference type="ChEBI" id="CHEBI:29105"/>
    </ligand>
</feature>
<comment type="similarity">
    <text evidence="2">Belongs to the ADIPOR family.</text>
</comment>
<dbReference type="Proteomes" id="UP000053263">
    <property type="component" value="Unassembled WGS sequence"/>
</dbReference>
<gene>
    <name evidence="8" type="ORF">PLICRDRAFT_62186</name>
</gene>
<dbReference type="GO" id="GO:0016020">
    <property type="term" value="C:membrane"/>
    <property type="evidence" value="ECO:0007669"/>
    <property type="project" value="UniProtKB-SubCell"/>
</dbReference>
<dbReference type="EMBL" id="KN832571">
    <property type="protein sequence ID" value="KII84284.1"/>
    <property type="molecule type" value="Genomic_DNA"/>
</dbReference>
<feature type="transmembrane region" description="Helical" evidence="7">
    <location>
        <begin position="142"/>
        <end position="163"/>
    </location>
</feature>
<feature type="non-terminal residue" evidence="8">
    <location>
        <position position="1"/>
    </location>
</feature>
<feature type="transmembrane region" description="Helical" evidence="7">
    <location>
        <begin position="50"/>
        <end position="68"/>
    </location>
</feature>
<feature type="non-terminal residue" evidence="8">
    <location>
        <position position="279"/>
    </location>
</feature>
<keyword evidence="9" id="KW-1185">Reference proteome</keyword>
<feature type="binding site" evidence="6">
    <location>
        <position position="245"/>
    </location>
    <ligand>
        <name>Zn(2+)</name>
        <dbReference type="ChEBI" id="CHEBI:29105"/>
    </ligand>
</feature>
<dbReference type="PANTHER" id="PTHR20855:SF52">
    <property type="entry name" value="ADIPONECTIN RECEPTOR PROTEIN"/>
    <property type="match status" value="1"/>
</dbReference>
<evidence type="ECO:0008006" key="10">
    <source>
        <dbReference type="Google" id="ProtNLM"/>
    </source>
</evidence>
<keyword evidence="6" id="KW-0479">Metal-binding</keyword>
<evidence type="ECO:0000256" key="2">
    <source>
        <dbReference type="ARBA" id="ARBA00007018"/>
    </source>
</evidence>
<evidence type="ECO:0000256" key="4">
    <source>
        <dbReference type="ARBA" id="ARBA00022989"/>
    </source>
</evidence>
<dbReference type="GO" id="GO:0006882">
    <property type="term" value="P:intracellular zinc ion homeostasis"/>
    <property type="evidence" value="ECO:0007669"/>
    <property type="project" value="TreeGrafter"/>
</dbReference>
<evidence type="ECO:0000256" key="6">
    <source>
        <dbReference type="PIRSR" id="PIRSR604254-1"/>
    </source>
</evidence>
<feature type="transmembrane region" description="Helical" evidence="7">
    <location>
        <begin position="208"/>
        <end position="226"/>
    </location>
</feature>
<evidence type="ECO:0000313" key="9">
    <source>
        <dbReference type="Proteomes" id="UP000053263"/>
    </source>
</evidence>
<dbReference type="HOGENOM" id="CLU_023075_2_0_1"/>
<dbReference type="Pfam" id="PF03006">
    <property type="entry name" value="HlyIII"/>
    <property type="match status" value="1"/>
</dbReference>
<sequence length="279" mass="30917">TLTWMEIPEWQKDNEYILSGYRRVQNHWGGCIASVFTYLHNETVNIHSHLGGALIFVFILSTFHSTYIPLYPTTTWLDSAVFAVFLVSAVFCLAASAIFHMATCHSQDISSRCHALDYSGIVVLTVGSFYPSIYYGFFCEPIFQIIWLVTITLAGLGAAYIVLNPEYAKPTHRGARTKVFIGLGLSAVAPVSQLVVAQGVDKLIQQGFGYLLAAGALYICGALIYANRIPERLAPGRFDYWFASHQIFHVCVVMAAVSTHVCVLTAFHYRHSGEDTCTP</sequence>
<dbReference type="AlphaFoldDB" id="A0A0C9T4R0"/>
<comment type="subcellular location">
    <subcellularLocation>
        <location evidence="1">Membrane</location>
        <topology evidence="1">Multi-pass membrane protein</topology>
    </subcellularLocation>
</comment>
<evidence type="ECO:0000313" key="8">
    <source>
        <dbReference type="EMBL" id="KII84284.1"/>
    </source>
</evidence>
<reference evidence="8 9" key="1">
    <citation type="submission" date="2014-06" db="EMBL/GenBank/DDBJ databases">
        <title>Evolutionary Origins and Diversification of the Mycorrhizal Mutualists.</title>
        <authorList>
            <consortium name="DOE Joint Genome Institute"/>
            <consortium name="Mycorrhizal Genomics Consortium"/>
            <person name="Kohler A."/>
            <person name="Kuo A."/>
            <person name="Nagy L.G."/>
            <person name="Floudas D."/>
            <person name="Copeland A."/>
            <person name="Barry K.W."/>
            <person name="Cichocki N."/>
            <person name="Veneault-Fourrey C."/>
            <person name="LaButti K."/>
            <person name="Lindquist E.A."/>
            <person name="Lipzen A."/>
            <person name="Lundell T."/>
            <person name="Morin E."/>
            <person name="Murat C."/>
            <person name="Riley R."/>
            <person name="Ohm R."/>
            <person name="Sun H."/>
            <person name="Tunlid A."/>
            <person name="Henrissat B."/>
            <person name="Grigoriev I.V."/>
            <person name="Hibbett D.S."/>
            <person name="Martin F."/>
        </authorList>
    </citation>
    <scope>NUCLEOTIDE SEQUENCE [LARGE SCALE GENOMIC DNA]</scope>
    <source>
        <strain evidence="8 9">FD-325 SS-3</strain>
    </source>
</reference>
<dbReference type="GO" id="GO:0038023">
    <property type="term" value="F:signaling receptor activity"/>
    <property type="evidence" value="ECO:0007669"/>
    <property type="project" value="TreeGrafter"/>
</dbReference>
<keyword evidence="6" id="KW-0862">Zinc</keyword>
<dbReference type="GO" id="GO:0046872">
    <property type="term" value="F:metal ion binding"/>
    <property type="evidence" value="ECO:0007669"/>
    <property type="project" value="UniProtKB-KW"/>
</dbReference>
<feature type="binding site" evidence="6">
    <location>
        <position position="100"/>
    </location>
    <ligand>
        <name>Zn(2+)</name>
        <dbReference type="ChEBI" id="CHEBI:29105"/>
    </ligand>
</feature>
<evidence type="ECO:0000256" key="3">
    <source>
        <dbReference type="ARBA" id="ARBA00022692"/>
    </source>
</evidence>
<name>A0A0C9T4R0_PLICR</name>
<organism evidence="8 9">
    <name type="scientific">Plicaturopsis crispa FD-325 SS-3</name>
    <dbReference type="NCBI Taxonomy" id="944288"/>
    <lineage>
        <taxon>Eukaryota</taxon>
        <taxon>Fungi</taxon>
        <taxon>Dikarya</taxon>
        <taxon>Basidiomycota</taxon>
        <taxon>Agaricomycotina</taxon>
        <taxon>Agaricomycetes</taxon>
        <taxon>Agaricomycetidae</taxon>
        <taxon>Amylocorticiales</taxon>
        <taxon>Amylocorticiaceae</taxon>
        <taxon>Plicatura</taxon>
        <taxon>Plicaturopsis crispa</taxon>
    </lineage>
</organism>
<keyword evidence="5 7" id="KW-0472">Membrane</keyword>
<protein>
    <recommendedName>
        <fullName evidence="10">HlyIII-domain-containing protein</fullName>
    </recommendedName>
</protein>
<feature type="transmembrane region" description="Helical" evidence="7">
    <location>
        <begin position="115"/>
        <end position="136"/>
    </location>
</feature>
<evidence type="ECO:0000256" key="5">
    <source>
        <dbReference type="ARBA" id="ARBA00023136"/>
    </source>
</evidence>
<proteinExistence type="inferred from homology"/>